<gene>
    <name evidence="1" type="ORF">AB6A40_005767</name>
</gene>
<evidence type="ECO:0000313" key="1">
    <source>
        <dbReference type="EMBL" id="MFH4979058.1"/>
    </source>
</evidence>
<comment type="caution">
    <text evidence="1">The sequence shown here is derived from an EMBL/GenBank/DDBJ whole genome shotgun (WGS) entry which is preliminary data.</text>
</comment>
<protein>
    <submittedName>
        <fullName evidence="1">Uncharacterized protein</fullName>
    </submittedName>
</protein>
<accession>A0ABD6EGD8</accession>
<name>A0ABD6EGD8_9BILA</name>
<proteinExistence type="predicted"/>
<dbReference type="EMBL" id="JBGFUD010003798">
    <property type="protein sequence ID" value="MFH4979058.1"/>
    <property type="molecule type" value="Genomic_DNA"/>
</dbReference>
<reference evidence="1 2" key="1">
    <citation type="submission" date="2024-08" db="EMBL/GenBank/DDBJ databases">
        <title>Gnathostoma spinigerum genome.</title>
        <authorList>
            <person name="Gonzalez-Bertolin B."/>
            <person name="Monzon S."/>
            <person name="Zaballos A."/>
            <person name="Jimenez P."/>
            <person name="Dekumyoy P."/>
            <person name="Varona S."/>
            <person name="Cuesta I."/>
            <person name="Sumanam S."/>
            <person name="Adisakwattana P."/>
            <person name="Gasser R.B."/>
            <person name="Hernandez-Gonzalez A."/>
            <person name="Young N.D."/>
            <person name="Perteguer M.J."/>
        </authorList>
    </citation>
    <scope>NUCLEOTIDE SEQUENCE [LARGE SCALE GENOMIC DNA]</scope>
    <source>
        <strain evidence="1">AL3</strain>
        <tissue evidence="1">Liver</tissue>
    </source>
</reference>
<sequence>MIELHKATTKSVFPEEVNQRVDESIARNVTADGKTYKEVSQMPLEGDDAKPAGYSARITAQIVQQNTCIIDKANRGIRSELLKRCTTLQPWQRFTLLVRQCSPGSLTQSRLLVF</sequence>
<organism evidence="1 2">
    <name type="scientific">Gnathostoma spinigerum</name>
    <dbReference type="NCBI Taxonomy" id="75299"/>
    <lineage>
        <taxon>Eukaryota</taxon>
        <taxon>Metazoa</taxon>
        <taxon>Ecdysozoa</taxon>
        <taxon>Nematoda</taxon>
        <taxon>Chromadorea</taxon>
        <taxon>Rhabditida</taxon>
        <taxon>Spirurina</taxon>
        <taxon>Gnathostomatomorpha</taxon>
        <taxon>Gnathostomatoidea</taxon>
        <taxon>Gnathostomatidae</taxon>
        <taxon>Gnathostoma</taxon>
    </lineage>
</organism>
<evidence type="ECO:0000313" key="2">
    <source>
        <dbReference type="Proteomes" id="UP001608902"/>
    </source>
</evidence>
<dbReference type="AlphaFoldDB" id="A0ABD6EGD8"/>
<dbReference type="Proteomes" id="UP001608902">
    <property type="component" value="Unassembled WGS sequence"/>
</dbReference>
<keyword evidence="2" id="KW-1185">Reference proteome</keyword>